<comment type="caution">
    <text evidence="1">The sequence shown here is derived from an EMBL/GenBank/DDBJ whole genome shotgun (WGS) entry which is preliminary data.</text>
</comment>
<dbReference type="EMBL" id="JASPKY010000385">
    <property type="protein sequence ID" value="KAK9702728.1"/>
    <property type="molecule type" value="Genomic_DNA"/>
</dbReference>
<organism evidence="1 2">
    <name type="scientific">Popillia japonica</name>
    <name type="common">Japanese beetle</name>
    <dbReference type="NCBI Taxonomy" id="7064"/>
    <lineage>
        <taxon>Eukaryota</taxon>
        <taxon>Metazoa</taxon>
        <taxon>Ecdysozoa</taxon>
        <taxon>Arthropoda</taxon>
        <taxon>Hexapoda</taxon>
        <taxon>Insecta</taxon>
        <taxon>Pterygota</taxon>
        <taxon>Neoptera</taxon>
        <taxon>Endopterygota</taxon>
        <taxon>Coleoptera</taxon>
        <taxon>Polyphaga</taxon>
        <taxon>Scarabaeiformia</taxon>
        <taxon>Scarabaeidae</taxon>
        <taxon>Rutelinae</taxon>
        <taxon>Popillia</taxon>
    </lineage>
</organism>
<name>A0AAW1JGQ0_POPJA</name>
<proteinExistence type="predicted"/>
<sequence>MVGAYKRKEIQNFYQDSKKVRQTNKQRTTYCTDEDELLLGETKQKLTRWAQYFEKLLNEEEEEGEMLTQEVADGPRVAM</sequence>
<dbReference type="AlphaFoldDB" id="A0AAW1JGQ0"/>
<keyword evidence="2" id="KW-1185">Reference proteome</keyword>
<reference evidence="1 2" key="1">
    <citation type="journal article" date="2024" name="BMC Genomics">
        <title>De novo assembly and annotation of Popillia japonica's genome with initial clues to its potential as an invasive pest.</title>
        <authorList>
            <person name="Cucini C."/>
            <person name="Boschi S."/>
            <person name="Funari R."/>
            <person name="Cardaioli E."/>
            <person name="Iannotti N."/>
            <person name="Marturano G."/>
            <person name="Paoli F."/>
            <person name="Bruttini M."/>
            <person name="Carapelli A."/>
            <person name="Frati F."/>
            <person name="Nardi F."/>
        </authorList>
    </citation>
    <scope>NUCLEOTIDE SEQUENCE [LARGE SCALE GENOMIC DNA]</scope>
    <source>
        <strain evidence="1">DMR45628</strain>
    </source>
</reference>
<evidence type="ECO:0000313" key="2">
    <source>
        <dbReference type="Proteomes" id="UP001458880"/>
    </source>
</evidence>
<protein>
    <submittedName>
        <fullName evidence="1">Uncharacterized protein</fullName>
    </submittedName>
</protein>
<gene>
    <name evidence="1" type="ORF">QE152_g29773</name>
</gene>
<accession>A0AAW1JGQ0</accession>
<evidence type="ECO:0000313" key="1">
    <source>
        <dbReference type="EMBL" id="KAK9702728.1"/>
    </source>
</evidence>
<dbReference type="Proteomes" id="UP001458880">
    <property type="component" value="Unassembled WGS sequence"/>
</dbReference>